<gene>
    <name evidence="1" type="ORF">G5I_04034</name>
</gene>
<name>F4WEM8_ACREC</name>
<dbReference type="AlphaFoldDB" id="F4WEM8"/>
<organism evidence="2">
    <name type="scientific">Acromyrmex echinatior</name>
    <name type="common">Panamanian leafcutter ant</name>
    <name type="synonym">Acromyrmex octospinosus echinatior</name>
    <dbReference type="NCBI Taxonomy" id="103372"/>
    <lineage>
        <taxon>Eukaryota</taxon>
        <taxon>Metazoa</taxon>
        <taxon>Ecdysozoa</taxon>
        <taxon>Arthropoda</taxon>
        <taxon>Hexapoda</taxon>
        <taxon>Insecta</taxon>
        <taxon>Pterygota</taxon>
        <taxon>Neoptera</taxon>
        <taxon>Endopterygota</taxon>
        <taxon>Hymenoptera</taxon>
        <taxon>Apocrita</taxon>
        <taxon>Aculeata</taxon>
        <taxon>Formicoidea</taxon>
        <taxon>Formicidae</taxon>
        <taxon>Myrmicinae</taxon>
        <taxon>Acromyrmex</taxon>
    </lineage>
</organism>
<keyword evidence="2" id="KW-1185">Reference proteome</keyword>
<proteinExistence type="predicted"/>
<accession>F4WEM8</accession>
<sequence>MTDRQPESSRVYKRDVIIYSAPERPTEADEREERMRANGCIRMPRCRVTCNARKADTCTRPYPPDVPRSGDLDTRVYTGVSQPLLVEPQFRREQKEYAVLAKKVGSVKLA</sequence>
<dbReference type="Proteomes" id="UP000007755">
    <property type="component" value="Unassembled WGS sequence"/>
</dbReference>
<evidence type="ECO:0000313" key="2">
    <source>
        <dbReference type="Proteomes" id="UP000007755"/>
    </source>
</evidence>
<evidence type="ECO:0000313" key="1">
    <source>
        <dbReference type="EMBL" id="EGI67391.1"/>
    </source>
</evidence>
<reference evidence="1" key="1">
    <citation type="submission" date="2011-02" db="EMBL/GenBank/DDBJ databases">
        <title>The genome of the leaf-cutting ant Acromyrmex echinatior suggests key adaptations to social evolution and fungus farming.</title>
        <authorList>
            <person name="Nygaard S."/>
            <person name="Zhang G."/>
        </authorList>
    </citation>
    <scope>NUCLEOTIDE SEQUENCE</scope>
</reference>
<dbReference type="InParanoid" id="F4WEM8"/>
<protein>
    <submittedName>
        <fullName evidence="1">Uncharacterized protein</fullName>
    </submittedName>
</protein>
<dbReference type="EMBL" id="GL888103">
    <property type="protein sequence ID" value="EGI67391.1"/>
    <property type="molecule type" value="Genomic_DNA"/>
</dbReference>